<gene>
    <name evidence="1" type="ORF">OBBRIDRAFT_806695</name>
</gene>
<sequence>MLNAVEATDHSDAYQMATASTGGTHVPSAPGLVERAELDRAFGIDRTVSQDKALANVDARLRATRDALFERGGYVGNATTRQHVKWLMENRMQRLVTAEAVAQAQEALAAYTLQNDPRLPVPDPAESVELTVIVRINPDNCFVQADSYWTSESVSGAFEKIKLRFQGVAPTRPEQLRQDFANVCTNLEEVMNAVQDGSDSKEGLLSGERGACAIHFRHAVFERLNDENGYTEDDMKMPAMYRMDGWPVSSREARLALQDIRDTHRPRPLPAYDMHGALIPPTDYTKMLRGALAIVRFNVVAYTFGKPPKHRQTFCADVTYVRVLVPPTAPSLPVSPRKRRVHARDPFAALLEVPNKTPRVGGEGGLEMHAQPCRHRVYEWS</sequence>
<protein>
    <submittedName>
        <fullName evidence="1">Uncharacterized protein</fullName>
    </submittedName>
</protein>
<dbReference type="AlphaFoldDB" id="A0A8E2AL82"/>
<dbReference type="Proteomes" id="UP000250043">
    <property type="component" value="Unassembled WGS sequence"/>
</dbReference>
<organism evidence="1 2">
    <name type="scientific">Obba rivulosa</name>
    <dbReference type="NCBI Taxonomy" id="1052685"/>
    <lineage>
        <taxon>Eukaryota</taxon>
        <taxon>Fungi</taxon>
        <taxon>Dikarya</taxon>
        <taxon>Basidiomycota</taxon>
        <taxon>Agaricomycotina</taxon>
        <taxon>Agaricomycetes</taxon>
        <taxon>Polyporales</taxon>
        <taxon>Gelatoporiaceae</taxon>
        <taxon>Obba</taxon>
    </lineage>
</organism>
<evidence type="ECO:0000313" key="1">
    <source>
        <dbReference type="EMBL" id="OCH86571.1"/>
    </source>
</evidence>
<keyword evidence="2" id="KW-1185">Reference proteome</keyword>
<dbReference type="EMBL" id="KV722522">
    <property type="protein sequence ID" value="OCH86571.1"/>
    <property type="molecule type" value="Genomic_DNA"/>
</dbReference>
<evidence type="ECO:0000313" key="2">
    <source>
        <dbReference type="Proteomes" id="UP000250043"/>
    </source>
</evidence>
<proteinExistence type="predicted"/>
<reference evidence="1 2" key="1">
    <citation type="submission" date="2016-07" db="EMBL/GenBank/DDBJ databases">
        <title>Draft genome of the white-rot fungus Obba rivulosa 3A-2.</title>
        <authorList>
            <consortium name="DOE Joint Genome Institute"/>
            <person name="Miettinen O."/>
            <person name="Riley R."/>
            <person name="Acob R."/>
            <person name="Barry K."/>
            <person name="Cullen D."/>
            <person name="De Vries R."/>
            <person name="Hainaut M."/>
            <person name="Hatakka A."/>
            <person name="Henrissat B."/>
            <person name="Hilden K."/>
            <person name="Kuo R."/>
            <person name="Labutti K."/>
            <person name="Lipzen A."/>
            <person name="Makela M.R."/>
            <person name="Sandor L."/>
            <person name="Spatafora J.W."/>
            <person name="Grigoriev I.V."/>
            <person name="Hibbett D.S."/>
        </authorList>
    </citation>
    <scope>NUCLEOTIDE SEQUENCE [LARGE SCALE GENOMIC DNA]</scope>
    <source>
        <strain evidence="1 2">3A-2</strain>
    </source>
</reference>
<accession>A0A8E2AL82</accession>
<name>A0A8E2AL82_9APHY</name>
<dbReference type="OrthoDB" id="2758200at2759"/>